<dbReference type="AlphaFoldDB" id="A0A816PRJ4"/>
<accession>A0A816PRJ4</accession>
<dbReference type="EMBL" id="CAJNRF010017925">
    <property type="protein sequence ID" value="CAF2243338.1"/>
    <property type="molecule type" value="Genomic_DNA"/>
</dbReference>
<proteinExistence type="predicted"/>
<dbReference type="EMBL" id="CAJOBF010010277">
    <property type="protein sequence ID" value="CAF4288887.1"/>
    <property type="molecule type" value="Genomic_DNA"/>
</dbReference>
<gene>
    <name evidence="4" type="ORF">OVN521_LOCUS22462</name>
    <name evidence="5" type="ORF">UXM345_LOCUS32761</name>
    <name evidence="3" type="ORF">WKI299_LOCUS36633</name>
    <name evidence="2" type="ORF">XDN619_LOCUS8974</name>
</gene>
<comment type="caution">
    <text evidence="2">The sequence shown here is derived from an EMBL/GenBank/DDBJ whole genome shotgun (WGS) entry which is preliminary data.</text>
</comment>
<dbReference type="EMBL" id="CAJNRG010003046">
    <property type="protein sequence ID" value="CAF2053046.1"/>
    <property type="molecule type" value="Genomic_DNA"/>
</dbReference>
<reference evidence="2" key="1">
    <citation type="submission" date="2021-02" db="EMBL/GenBank/DDBJ databases">
        <authorList>
            <person name="Nowell W R."/>
        </authorList>
    </citation>
    <scope>NUCLEOTIDE SEQUENCE</scope>
</reference>
<dbReference type="EMBL" id="CAJOBG010004879">
    <property type="protein sequence ID" value="CAF4130105.1"/>
    <property type="molecule type" value="Genomic_DNA"/>
</dbReference>
<evidence type="ECO:0000313" key="4">
    <source>
        <dbReference type="EMBL" id="CAF4130105.1"/>
    </source>
</evidence>
<evidence type="ECO:0000313" key="6">
    <source>
        <dbReference type="Proteomes" id="UP000663866"/>
    </source>
</evidence>
<dbReference type="Proteomes" id="UP000663842">
    <property type="component" value="Unassembled WGS sequence"/>
</dbReference>
<sequence length="288" mass="32632">MIDCGDCVPFSNEDSDFGAIHSLPDCSRAELVEAGYQPTKCPDPNYPRDKDGYYIDPYPQKQRGPPALECQTKVYQQEVQVVYLKPPPPEPSGLLTVVEKRPRQPSPPPRKVIWCRSEPPQKPPPIYLRERIPEPPPPLAPRFCEVEVDPLPPPPPSYEKHTCAYPTPPPDIIVERWLPYGRRPPRPIKVVRAPCPPPRKPLPNICIIHDASEARIEHTLEGPQIRCDDPNVYCRSHGSTLLDLEHLREQLFGLLRNTHADENFLRRVAAVALTPSPQDNENQLTTCD</sequence>
<evidence type="ECO:0000313" key="2">
    <source>
        <dbReference type="EMBL" id="CAF2053046.1"/>
    </source>
</evidence>
<evidence type="ECO:0000313" key="5">
    <source>
        <dbReference type="EMBL" id="CAF4288887.1"/>
    </source>
</evidence>
<keyword evidence="6" id="KW-1185">Reference proteome</keyword>
<evidence type="ECO:0000313" key="7">
    <source>
        <dbReference type="Proteomes" id="UP000663887"/>
    </source>
</evidence>
<feature type="region of interest" description="Disordered" evidence="1">
    <location>
        <begin position="37"/>
        <end position="66"/>
    </location>
</feature>
<name>A0A816PRJ4_9BILA</name>
<evidence type="ECO:0000313" key="3">
    <source>
        <dbReference type="EMBL" id="CAF2243338.1"/>
    </source>
</evidence>
<evidence type="ECO:0000256" key="1">
    <source>
        <dbReference type="SAM" id="MobiDB-lite"/>
    </source>
</evidence>
<organism evidence="2 7">
    <name type="scientific">Rotaria magnacalcarata</name>
    <dbReference type="NCBI Taxonomy" id="392030"/>
    <lineage>
        <taxon>Eukaryota</taxon>
        <taxon>Metazoa</taxon>
        <taxon>Spiralia</taxon>
        <taxon>Gnathifera</taxon>
        <taxon>Rotifera</taxon>
        <taxon>Eurotatoria</taxon>
        <taxon>Bdelloidea</taxon>
        <taxon>Philodinida</taxon>
        <taxon>Philodinidae</taxon>
        <taxon>Rotaria</taxon>
    </lineage>
</organism>
<dbReference type="Proteomes" id="UP000663866">
    <property type="component" value="Unassembled WGS sequence"/>
</dbReference>
<protein>
    <submittedName>
        <fullName evidence="2">Uncharacterized protein</fullName>
    </submittedName>
</protein>
<dbReference type="Proteomes" id="UP000663856">
    <property type="component" value="Unassembled WGS sequence"/>
</dbReference>
<dbReference type="Proteomes" id="UP000663887">
    <property type="component" value="Unassembled WGS sequence"/>
</dbReference>